<dbReference type="GO" id="GO:0004531">
    <property type="term" value="F:deoxyribonuclease II activity"/>
    <property type="evidence" value="ECO:0007669"/>
    <property type="project" value="InterPro"/>
</dbReference>
<comment type="caution">
    <text evidence="4">The sequence shown here is derived from an EMBL/GenBank/DDBJ whole genome shotgun (WGS) entry which is preliminary data.</text>
</comment>
<dbReference type="InterPro" id="IPR004947">
    <property type="entry name" value="DNase_II"/>
</dbReference>
<gene>
    <name evidence="4" type="primary">Acey_s0043.g887</name>
    <name evidence="4" type="ORF">Y032_0043g887</name>
</gene>
<evidence type="ECO:0000313" key="5">
    <source>
        <dbReference type="Proteomes" id="UP000024635"/>
    </source>
</evidence>
<evidence type="ECO:0000256" key="3">
    <source>
        <dbReference type="SAM" id="SignalP"/>
    </source>
</evidence>
<dbReference type="AlphaFoldDB" id="A0A016UGI6"/>
<protein>
    <submittedName>
        <fullName evidence="4">Uncharacterized protein</fullName>
    </submittedName>
</protein>
<name>A0A016UGI6_9BILA</name>
<comment type="similarity">
    <text evidence="1">Belongs to the DNase II family.</text>
</comment>
<dbReference type="PANTHER" id="PTHR10858">
    <property type="entry name" value="DEOXYRIBONUCLEASE II"/>
    <property type="match status" value="1"/>
</dbReference>
<proteinExistence type="inferred from homology"/>
<organism evidence="4 5">
    <name type="scientific">Ancylostoma ceylanicum</name>
    <dbReference type="NCBI Taxonomy" id="53326"/>
    <lineage>
        <taxon>Eukaryota</taxon>
        <taxon>Metazoa</taxon>
        <taxon>Ecdysozoa</taxon>
        <taxon>Nematoda</taxon>
        <taxon>Chromadorea</taxon>
        <taxon>Rhabditida</taxon>
        <taxon>Rhabditina</taxon>
        <taxon>Rhabditomorpha</taxon>
        <taxon>Strongyloidea</taxon>
        <taxon>Ancylostomatidae</taxon>
        <taxon>Ancylostomatinae</taxon>
        <taxon>Ancylostoma</taxon>
    </lineage>
</organism>
<dbReference type="EMBL" id="JARK01001379">
    <property type="protein sequence ID" value="EYC13723.1"/>
    <property type="molecule type" value="Genomic_DNA"/>
</dbReference>
<evidence type="ECO:0000313" key="4">
    <source>
        <dbReference type="EMBL" id="EYC13723.1"/>
    </source>
</evidence>
<feature type="chain" id="PRO_5012271896" evidence="3">
    <location>
        <begin position="16"/>
        <end position="357"/>
    </location>
</feature>
<evidence type="ECO:0000256" key="2">
    <source>
        <dbReference type="ARBA" id="ARBA00022801"/>
    </source>
</evidence>
<dbReference type="OrthoDB" id="10261598at2759"/>
<feature type="signal peptide" evidence="3">
    <location>
        <begin position="1"/>
        <end position="15"/>
    </location>
</feature>
<keyword evidence="3" id="KW-0732">Signal</keyword>
<keyword evidence="5" id="KW-1185">Reference proteome</keyword>
<accession>A0A016UGI6</accession>
<keyword evidence="2" id="KW-0378">Hydrolase</keyword>
<reference evidence="5" key="1">
    <citation type="journal article" date="2015" name="Nat. Genet.">
        <title>The genome and transcriptome of the zoonotic hookworm Ancylostoma ceylanicum identify infection-specific gene families.</title>
        <authorList>
            <person name="Schwarz E.M."/>
            <person name="Hu Y."/>
            <person name="Antoshechkin I."/>
            <person name="Miller M.M."/>
            <person name="Sternberg P.W."/>
            <person name="Aroian R.V."/>
        </authorList>
    </citation>
    <scope>NUCLEOTIDE SEQUENCE</scope>
    <source>
        <strain evidence="5">HY135</strain>
    </source>
</reference>
<dbReference type="CDD" id="cd09120">
    <property type="entry name" value="PLDc_DNaseII_1"/>
    <property type="match status" value="1"/>
</dbReference>
<dbReference type="CDD" id="cd09121">
    <property type="entry name" value="PLDc_DNaseII_2"/>
    <property type="match status" value="1"/>
</dbReference>
<dbReference type="PANTHER" id="PTHR10858:SF31">
    <property type="entry name" value="DEOXYRIBONUCLEASE-2"/>
    <property type="match status" value="1"/>
</dbReference>
<dbReference type="Proteomes" id="UP000024635">
    <property type="component" value="Unassembled WGS sequence"/>
</dbReference>
<evidence type="ECO:0000256" key="1">
    <source>
        <dbReference type="ARBA" id="ARBA00007527"/>
    </source>
</evidence>
<dbReference type="STRING" id="53326.A0A016UGI6"/>
<dbReference type="GO" id="GO:0006309">
    <property type="term" value="P:apoptotic DNA fragmentation"/>
    <property type="evidence" value="ECO:0007669"/>
    <property type="project" value="TreeGrafter"/>
</dbReference>
<sequence length="357" mass="39821">MLVFLLPLLVGGVFSFSCRDQNDKMVEWFAVYKMPMEAADSSVPGIQKGVAWYYVDANTKTALAPSPKTLDDKDQAIAYTLNQYYSKKTDPTIFHAMYNDEPYNSTTSSLLDALTANRAELPTIQFGHTKGVVFFDSVSGVWLIHSVPKFPPPDHYAYPPSGHDYGQTMLCLSFNYQQLGKIATQLYYNKPIIYSSQLPTKMAADYPVLAQVIAGKYKQGEPYSSTLTLNTINGQTFTSFAKTNQFNNDLYDGLVAPTLKSDLIAETWRRGSEVPLSCGASYHTNDALEIQVGTTSEFKYTKDHSKMARSTDPTKPWVCIGDINRMTSQYVRGGGTTCISSSFLWKAFNVIKDENHC</sequence>
<dbReference type="Pfam" id="PF03265">
    <property type="entry name" value="DNase_II"/>
    <property type="match status" value="1"/>
</dbReference>